<proteinExistence type="predicted"/>
<evidence type="ECO:0000313" key="1">
    <source>
        <dbReference type="EMBL" id="OMJ83704.1"/>
    </source>
</evidence>
<comment type="caution">
    <text evidence="1">The sequence shown here is derived from an EMBL/GenBank/DDBJ whole genome shotgun (WGS) entry which is preliminary data.</text>
</comment>
<dbReference type="OrthoDB" id="325479at2759"/>
<dbReference type="Proteomes" id="UP000187209">
    <property type="component" value="Unassembled WGS sequence"/>
</dbReference>
<evidence type="ECO:0000313" key="2">
    <source>
        <dbReference type="EMBL" id="OMJ84498.1"/>
    </source>
</evidence>
<dbReference type="AlphaFoldDB" id="A0A1R2C3V1"/>
<sequence>MSLPIITEGSLGYILTIRVIKVILPPNFPSRTTHLAFKIGPAEWHTSKTKDDPSCIHWEASYTFELPELFPVNIKIAYPAGLFKENEYCSCTVNSDVFTSKKGVRFTEMVNQGQRVKIIWAFVIEEDRKIENYEFLKLINEVEAEKEEVKYYKGRIKSKLAKLKEKSNLCKEQLRNLIQNFEPILEYQSESDKNLSNSLSIAAERKKIYSQANDMLFLKLRIQKEIDKVNSRNNLYK</sequence>
<dbReference type="EMBL" id="MPUH01000267">
    <property type="protein sequence ID" value="OMJ84498.1"/>
    <property type="molecule type" value="Genomic_DNA"/>
</dbReference>
<organism evidence="1 3">
    <name type="scientific">Stentor coeruleus</name>
    <dbReference type="NCBI Taxonomy" id="5963"/>
    <lineage>
        <taxon>Eukaryota</taxon>
        <taxon>Sar</taxon>
        <taxon>Alveolata</taxon>
        <taxon>Ciliophora</taxon>
        <taxon>Postciliodesmatophora</taxon>
        <taxon>Heterotrichea</taxon>
        <taxon>Heterotrichida</taxon>
        <taxon>Stentoridae</taxon>
        <taxon>Stentor</taxon>
    </lineage>
</organism>
<gene>
    <name evidence="2" type="ORF">SteCoe_14386</name>
    <name evidence="1" type="ORF">SteCoe_15310</name>
</gene>
<name>A0A1R2C3V1_9CILI</name>
<keyword evidence="3" id="KW-1185">Reference proteome</keyword>
<reference evidence="1 3" key="1">
    <citation type="submission" date="2016-11" db="EMBL/GenBank/DDBJ databases">
        <title>The macronuclear genome of Stentor coeruleus: a giant cell with tiny introns.</title>
        <authorList>
            <person name="Slabodnick M."/>
            <person name="Ruby J.G."/>
            <person name="Reiff S.B."/>
            <person name="Swart E.C."/>
            <person name="Gosai S."/>
            <person name="Prabakaran S."/>
            <person name="Witkowska E."/>
            <person name="Larue G.E."/>
            <person name="Fisher S."/>
            <person name="Freeman R.M."/>
            <person name="Gunawardena J."/>
            <person name="Chu W."/>
            <person name="Stover N.A."/>
            <person name="Gregory B.D."/>
            <person name="Nowacki M."/>
            <person name="Derisi J."/>
            <person name="Roy S.W."/>
            <person name="Marshall W.F."/>
            <person name="Sood P."/>
        </authorList>
    </citation>
    <scope>NUCLEOTIDE SEQUENCE [LARGE SCALE GENOMIC DNA]</scope>
    <source>
        <strain evidence="1">WM001</strain>
    </source>
</reference>
<accession>A0A1R2C3V1</accession>
<protein>
    <submittedName>
        <fullName evidence="1">Uncharacterized protein</fullName>
    </submittedName>
</protein>
<dbReference type="EMBL" id="MPUH01000294">
    <property type="protein sequence ID" value="OMJ83704.1"/>
    <property type="molecule type" value="Genomic_DNA"/>
</dbReference>
<evidence type="ECO:0000313" key="3">
    <source>
        <dbReference type="Proteomes" id="UP000187209"/>
    </source>
</evidence>